<dbReference type="EMBL" id="JAGEUA010000003">
    <property type="protein sequence ID" value="KAL0995015.1"/>
    <property type="molecule type" value="Genomic_DNA"/>
</dbReference>
<comment type="caution">
    <text evidence="1">The sequence shown here is derived from an EMBL/GenBank/DDBJ whole genome shotgun (WGS) entry which is preliminary data.</text>
</comment>
<gene>
    <name evidence="1" type="ORF">UPYG_G00130640</name>
</gene>
<evidence type="ECO:0000313" key="1">
    <source>
        <dbReference type="EMBL" id="KAL0995015.1"/>
    </source>
</evidence>
<accession>A0ABD0XP35</accession>
<proteinExistence type="predicted"/>
<evidence type="ECO:0000313" key="2">
    <source>
        <dbReference type="Proteomes" id="UP001557470"/>
    </source>
</evidence>
<sequence length="69" mass="7112">MPSASAGLLGKWLDDVVTCPSDSALQVSSDACSAHIAADGILVTCRCPHLCIEPAGCFINPLVLISFPI</sequence>
<organism evidence="1 2">
    <name type="scientific">Umbra pygmaea</name>
    <name type="common">Eastern mudminnow</name>
    <dbReference type="NCBI Taxonomy" id="75934"/>
    <lineage>
        <taxon>Eukaryota</taxon>
        <taxon>Metazoa</taxon>
        <taxon>Chordata</taxon>
        <taxon>Craniata</taxon>
        <taxon>Vertebrata</taxon>
        <taxon>Euteleostomi</taxon>
        <taxon>Actinopterygii</taxon>
        <taxon>Neopterygii</taxon>
        <taxon>Teleostei</taxon>
        <taxon>Protacanthopterygii</taxon>
        <taxon>Esociformes</taxon>
        <taxon>Umbridae</taxon>
        <taxon>Umbra</taxon>
    </lineage>
</organism>
<dbReference type="AlphaFoldDB" id="A0ABD0XP35"/>
<reference evidence="1 2" key="1">
    <citation type="submission" date="2024-06" db="EMBL/GenBank/DDBJ databases">
        <authorList>
            <person name="Pan Q."/>
            <person name="Wen M."/>
            <person name="Jouanno E."/>
            <person name="Zahm M."/>
            <person name="Klopp C."/>
            <person name="Cabau C."/>
            <person name="Louis A."/>
            <person name="Berthelot C."/>
            <person name="Parey E."/>
            <person name="Roest Crollius H."/>
            <person name="Montfort J."/>
            <person name="Robinson-Rechavi M."/>
            <person name="Bouchez O."/>
            <person name="Lampietro C."/>
            <person name="Lopez Roques C."/>
            <person name="Donnadieu C."/>
            <person name="Postlethwait J."/>
            <person name="Bobe J."/>
            <person name="Verreycken H."/>
            <person name="Guiguen Y."/>
        </authorList>
    </citation>
    <scope>NUCLEOTIDE SEQUENCE [LARGE SCALE GENOMIC DNA]</scope>
    <source>
        <strain evidence="1">Up_M1</strain>
        <tissue evidence="1">Testis</tissue>
    </source>
</reference>
<protein>
    <submittedName>
        <fullName evidence="1">Uncharacterized protein</fullName>
    </submittedName>
</protein>
<name>A0ABD0XP35_UMBPY</name>
<keyword evidence="2" id="KW-1185">Reference proteome</keyword>
<dbReference type="Proteomes" id="UP001557470">
    <property type="component" value="Unassembled WGS sequence"/>
</dbReference>